<dbReference type="InterPro" id="IPR002491">
    <property type="entry name" value="ABC_transptr_periplasmic_BD"/>
</dbReference>
<dbReference type="RefSeq" id="WP_344308788.1">
    <property type="nucleotide sequence ID" value="NZ_BAAANO010000015.1"/>
</dbReference>
<dbReference type="InterPro" id="IPR051313">
    <property type="entry name" value="Bact_iron-sidero_bind"/>
</dbReference>
<dbReference type="Proteomes" id="UP001500755">
    <property type="component" value="Unassembled WGS sequence"/>
</dbReference>
<dbReference type="PANTHER" id="PTHR30532">
    <property type="entry name" value="IRON III DICITRATE-BINDING PERIPLASMIC PROTEIN"/>
    <property type="match status" value="1"/>
</dbReference>
<dbReference type="SUPFAM" id="SSF53807">
    <property type="entry name" value="Helical backbone' metal receptor"/>
    <property type="match status" value="1"/>
</dbReference>
<evidence type="ECO:0000256" key="5">
    <source>
        <dbReference type="SAM" id="SignalP"/>
    </source>
</evidence>
<evidence type="ECO:0000313" key="8">
    <source>
        <dbReference type="Proteomes" id="UP001500755"/>
    </source>
</evidence>
<comment type="caution">
    <text evidence="7">The sequence shown here is derived from an EMBL/GenBank/DDBJ whole genome shotgun (WGS) entry which is preliminary data.</text>
</comment>
<dbReference type="PROSITE" id="PS50983">
    <property type="entry name" value="FE_B12_PBP"/>
    <property type="match status" value="1"/>
</dbReference>
<evidence type="ECO:0000313" key="7">
    <source>
        <dbReference type="EMBL" id="GAA2007387.1"/>
    </source>
</evidence>
<accession>A0ABN2TF24</accession>
<dbReference type="Pfam" id="PF01497">
    <property type="entry name" value="Peripla_BP_2"/>
    <property type="match status" value="1"/>
</dbReference>
<comment type="subcellular location">
    <subcellularLocation>
        <location evidence="1">Cell envelope</location>
    </subcellularLocation>
</comment>
<dbReference type="EMBL" id="BAAANO010000015">
    <property type="protein sequence ID" value="GAA2007387.1"/>
    <property type="molecule type" value="Genomic_DNA"/>
</dbReference>
<keyword evidence="8" id="KW-1185">Reference proteome</keyword>
<evidence type="ECO:0000256" key="3">
    <source>
        <dbReference type="ARBA" id="ARBA00022448"/>
    </source>
</evidence>
<gene>
    <name evidence="7" type="ORF">GCM10009755_17130</name>
</gene>
<feature type="chain" id="PRO_5046221817" evidence="5">
    <location>
        <begin position="25"/>
        <end position="343"/>
    </location>
</feature>
<evidence type="ECO:0000256" key="1">
    <source>
        <dbReference type="ARBA" id="ARBA00004196"/>
    </source>
</evidence>
<keyword evidence="4 5" id="KW-0732">Signal</keyword>
<name>A0ABN2TF24_9MICO</name>
<feature type="signal peptide" evidence="5">
    <location>
        <begin position="1"/>
        <end position="24"/>
    </location>
</feature>
<organism evidence="7 8">
    <name type="scientific">Brevibacterium samyangense</name>
    <dbReference type="NCBI Taxonomy" id="366888"/>
    <lineage>
        <taxon>Bacteria</taxon>
        <taxon>Bacillati</taxon>
        <taxon>Actinomycetota</taxon>
        <taxon>Actinomycetes</taxon>
        <taxon>Micrococcales</taxon>
        <taxon>Brevibacteriaceae</taxon>
        <taxon>Brevibacterium</taxon>
    </lineage>
</organism>
<comment type="similarity">
    <text evidence="2">Belongs to the bacterial solute-binding protein 8 family.</text>
</comment>
<dbReference type="PROSITE" id="PS51257">
    <property type="entry name" value="PROKAR_LIPOPROTEIN"/>
    <property type="match status" value="1"/>
</dbReference>
<keyword evidence="3" id="KW-0813">Transport</keyword>
<dbReference type="PANTHER" id="PTHR30532:SF28">
    <property type="entry name" value="PETROBACTIN-BINDING PROTEIN YCLQ"/>
    <property type="match status" value="1"/>
</dbReference>
<sequence>MLKKHRRLSAAAAAAVTLVLGLTACGTDSTAEAGSEETTAAAEGTVTVQSLALEDEATEVVDVEVSVPPQNVVITDNRLFQTASDWGIELVAAPRALMPSTNPMKENEEIIDLGSHNEPDLESIVAAEPGLIISGGRFAQYADDFAELAPEADSVNLNVREDEPLDEGLVRQIEAMGLMFDKEEESAALVEDFDAAVERVKAAYDPEDTVMSVLTSGGEISYVAPSTGRTLGPIYDWAGLTPALEQQAEDTSHGDDISVEAIAQSNPDWILVMDRDAAISTATEDPAYKPANELLANSAALQNVTAVQEENILYMPQDTYTNESIQTYTTYLNQMADAFEQNG</sequence>
<reference evidence="7 8" key="1">
    <citation type="journal article" date="2019" name="Int. J. Syst. Evol. Microbiol.">
        <title>The Global Catalogue of Microorganisms (GCM) 10K type strain sequencing project: providing services to taxonomists for standard genome sequencing and annotation.</title>
        <authorList>
            <consortium name="The Broad Institute Genomics Platform"/>
            <consortium name="The Broad Institute Genome Sequencing Center for Infectious Disease"/>
            <person name="Wu L."/>
            <person name="Ma J."/>
        </authorList>
    </citation>
    <scope>NUCLEOTIDE SEQUENCE [LARGE SCALE GENOMIC DNA]</scope>
    <source>
        <strain evidence="7 8">JCM 14546</strain>
    </source>
</reference>
<protein>
    <submittedName>
        <fullName evidence="7">ABC transporter substrate-binding protein</fullName>
    </submittedName>
</protein>
<evidence type="ECO:0000256" key="4">
    <source>
        <dbReference type="ARBA" id="ARBA00022729"/>
    </source>
</evidence>
<evidence type="ECO:0000259" key="6">
    <source>
        <dbReference type="PROSITE" id="PS50983"/>
    </source>
</evidence>
<feature type="domain" description="Fe/B12 periplasmic-binding" evidence="6">
    <location>
        <begin position="71"/>
        <end position="343"/>
    </location>
</feature>
<evidence type="ECO:0000256" key="2">
    <source>
        <dbReference type="ARBA" id="ARBA00008814"/>
    </source>
</evidence>
<dbReference type="Gene3D" id="3.40.50.1980">
    <property type="entry name" value="Nitrogenase molybdenum iron protein domain"/>
    <property type="match status" value="2"/>
</dbReference>
<proteinExistence type="inferred from homology"/>